<gene>
    <name evidence="18" type="primary">DUSP12</name>
    <name evidence="18" type="ORF">N1851_031410</name>
</gene>
<evidence type="ECO:0000256" key="11">
    <source>
        <dbReference type="ARBA" id="ARBA00048336"/>
    </source>
</evidence>
<evidence type="ECO:0000256" key="7">
    <source>
        <dbReference type="ARBA" id="ARBA00022801"/>
    </source>
</evidence>
<keyword evidence="8" id="KW-0904">Protein phosphatase</keyword>
<organism evidence="18 19">
    <name type="scientific">Merluccius polli</name>
    <name type="common">Benguela hake</name>
    <name type="synonym">Merluccius cadenati</name>
    <dbReference type="NCBI Taxonomy" id="89951"/>
    <lineage>
        <taxon>Eukaryota</taxon>
        <taxon>Metazoa</taxon>
        <taxon>Chordata</taxon>
        <taxon>Craniata</taxon>
        <taxon>Vertebrata</taxon>
        <taxon>Euteleostomi</taxon>
        <taxon>Actinopterygii</taxon>
        <taxon>Neopterygii</taxon>
        <taxon>Teleostei</taxon>
        <taxon>Neoteleostei</taxon>
        <taxon>Acanthomorphata</taxon>
        <taxon>Zeiogadaria</taxon>
        <taxon>Gadariae</taxon>
        <taxon>Gadiformes</taxon>
        <taxon>Gadoidei</taxon>
        <taxon>Merlucciidae</taxon>
        <taxon>Merluccius</taxon>
    </lineage>
</organism>
<evidence type="ECO:0000256" key="8">
    <source>
        <dbReference type="ARBA" id="ARBA00022912"/>
    </source>
</evidence>
<dbReference type="InterPro" id="IPR016278">
    <property type="entry name" value="DUSP12"/>
</dbReference>
<dbReference type="SUPFAM" id="SSF52799">
    <property type="entry name" value="(Phosphotyrosine protein) phosphatases II"/>
    <property type="match status" value="1"/>
</dbReference>
<evidence type="ECO:0000313" key="19">
    <source>
        <dbReference type="Proteomes" id="UP001174136"/>
    </source>
</evidence>
<dbReference type="GO" id="GO:0004725">
    <property type="term" value="F:protein tyrosine phosphatase activity"/>
    <property type="evidence" value="ECO:0007669"/>
    <property type="project" value="UniProtKB-EC"/>
</dbReference>
<dbReference type="GO" id="GO:0004722">
    <property type="term" value="F:protein serine/threonine phosphatase activity"/>
    <property type="evidence" value="ECO:0007669"/>
    <property type="project" value="UniProtKB-EC"/>
</dbReference>
<evidence type="ECO:0000256" key="13">
    <source>
        <dbReference type="ARBA" id="ARBA00059753"/>
    </source>
</evidence>
<dbReference type="GO" id="GO:0005737">
    <property type="term" value="C:cytoplasm"/>
    <property type="evidence" value="ECO:0007669"/>
    <property type="project" value="UniProtKB-SubCell"/>
</dbReference>
<name>A0AA47M439_MERPO</name>
<dbReference type="PROSITE" id="PS50056">
    <property type="entry name" value="TYR_PHOSPHATASE_2"/>
    <property type="match status" value="1"/>
</dbReference>
<evidence type="ECO:0000313" key="18">
    <source>
        <dbReference type="EMBL" id="KAK0133224.1"/>
    </source>
</evidence>
<dbReference type="Pfam" id="PF00782">
    <property type="entry name" value="DSPc"/>
    <property type="match status" value="1"/>
</dbReference>
<dbReference type="GO" id="GO:0005634">
    <property type="term" value="C:nucleus"/>
    <property type="evidence" value="ECO:0007669"/>
    <property type="project" value="UniProtKB-SubCell"/>
</dbReference>
<feature type="domain" description="Tyrosine-protein phosphatase" evidence="16">
    <location>
        <begin position="1"/>
        <end position="144"/>
    </location>
</feature>
<evidence type="ECO:0000259" key="16">
    <source>
        <dbReference type="PROSITE" id="PS50054"/>
    </source>
</evidence>
<comment type="caution">
    <text evidence="18">The sequence shown here is derived from an EMBL/GenBank/DDBJ whole genome shotgun (WGS) entry which is preliminary data.</text>
</comment>
<dbReference type="EC" id="3.1.3.48" evidence="4"/>
<comment type="similarity">
    <text evidence="3">Belongs to the protein-tyrosine phosphatase family. Non-receptor class dual specificity subfamily.</text>
</comment>
<evidence type="ECO:0000256" key="6">
    <source>
        <dbReference type="ARBA" id="ARBA00022490"/>
    </source>
</evidence>
<dbReference type="InterPro" id="IPR029021">
    <property type="entry name" value="Prot-tyrosine_phosphatase-like"/>
</dbReference>
<dbReference type="SMART" id="SM00195">
    <property type="entry name" value="DSPc"/>
    <property type="match status" value="1"/>
</dbReference>
<feature type="domain" description="Tyrosine specific protein phosphatases" evidence="17">
    <location>
        <begin position="69"/>
        <end position="125"/>
    </location>
</feature>
<comment type="catalytic activity">
    <reaction evidence="12">
        <text>O-phospho-L-tyrosyl-[protein] + H2O = L-tyrosyl-[protein] + phosphate</text>
        <dbReference type="Rhea" id="RHEA:10684"/>
        <dbReference type="Rhea" id="RHEA-COMP:10136"/>
        <dbReference type="Rhea" id="RHEA-COMP:20101"/>
        <dbReference type="ChEBI" id="CHEBI:15377"/>
        <dbReference type="ChEBI" id="CHEBI:43474"/>
        <dbReference type="ChEBI" id="CHEBI:46858"/>
        <dbReference type="ChEBI" id="CHEBI:61978"/>
        <dbReference type="EC" id="3.1.3.48"/>
    </reaction>
</comment>
<dbReference type="InterPro" id="IPR016130">
    <property type="entry name" value="Tyr_Pase_AS"/>
</dbReference>
<dbReference type="EC" id="3.1.3.16" evidence="5"/>
<comment type="subcellular location">
    <subcellularLocation>
        <location evidence="2">Cytoplasm</location>
    </subcellularLocation>
    <subcellularLocation>
        <location evidence="1">Nucleus</location>
    </subcellularLocation>
</comment>
<evidence type="ECO:0000256" key="5">
    <source>
        <dbReference type="ARBA" id="ARBA00013081"/>
    </source>
</evidence>
<dbReference type="AlphaFoldDB" id="A0AA47M439"/>
<evidence type="ECO:0000256" key="4">
    <source>
        <dbReference type="ARBA" id="ARBA00013064"/>
    </source>
</evidence>
<dbReference type="Proteomes" id="UP001174136">
    <property type="component" value="Unassembled WGS sequence"/>
</dbReference>
<dbReference type="PANTHER" id="PTHR45848">
    <property type="entry name" value="DUAL SPECIFICITY PROTEIN PHOSPHATASE 12 FAMILY MEMBER"/>
    <property type="match status" value="1"/>
</dbReference>
<evidence type="ECO:0000256" key="12">
    <source>
        <dbReference type="ARBA" id="ARBA00051722"/>
    </source>
</evidence>
<proteinExistence type="inferred from homology"/>
<feature type="active site" description="Phosphocysteine intermediate" evidence="15">
    <location>
        <position position="88"/>
    </location>
</feature>
<evidence type="ECO:0000256" key="2">
    <source>
        <dbReference type="ARBA" id="ARBA00004496"/>
    </source>
</evidence>
<evidence type="ECO:0000256" key="15">
    <source>
        <dbReference type="PIRSR" id="PIRSR000941-50"/>
    </source>
</evidence>
<accession>A0AA47M439</accession>
<dbReference type="PROSITE" id="PS50054">
    <property type="entry name" value="TYR_PHOSPHATASE_DUAL"/>
    <property type="match status" value="1"/>
</dbReference>
<keyword evidence="9" id="KW-0539">Nucleus</keyword>
<dbReference type="PROSITE" id="PS00383">
    <property type="entry name" value="TYR_PHOSPHATASE_1"/>
    <property type="match status" value="1"/>
</dbReference>
<comment type="function">
    <text evidence="13">Dual specificity phosphatase; can dephosphorylate both phosphotyrosine and phosphoserine or phosphothreonine residues. Can dephosphorylate glucokinase (in vitro). Has phosphatase activity with the synthetic substrate 6,8-difluoro-4-methylumbelliferyl phosphate and other in vitro substrates.</text>
</comment>
<dbReference type="GO" id="GO:0008138">
    <property type="term" value="F:protein tyrosine/serine/threonine phosphatase activity"/>
    <property type="evidence" value="ECO:0007669"/>
    <property type="project" value="InterPro"/>
</dbReference>
<evidence type="ECO:0000256" key="14">
    <source>
        <dbReference type="ARBA" id="ARBA00068797"/>
    </source>
</evidence>
<comment type="catalytic activity">
    <reaction evidence="10">
        <text>O-phospho-L-seryl-[protein] + H2O = L-seryl-[protein] + phosphate</text>
        <dbReference type="Rhea" id="RHEA:20629"/>
        <dbReference type="Rhea" id="RHEA-COMP:9863"/>
        <dbReference type="Rhea" id="RHEA-COMP:11604"/>
        <dbReference type="ChEBI" id="CHEBI:15377"/>
        <dbReference type="ChEBI" id="CHEBI:29999"/>
        <dbReference type="ChEBI" id="CHEBI:43474"/>
        <dbReference type="ChEBI" id="CHEBI:83421"/>
        <dbReference type="EC" id="3.1.3.16"/>
    </reaction>
</comment>
<dbReference type="EMBL" id="JAOPHQ010006005">
    <property type="protein sequence ID" value="KAK0133224.1"/>
    <property type="molecule type" value="Genomic_DNA"/>
</dbReference>
<sequence length="300" mass="33277">MLLVEPGLYIGTAADLNNVQGLAEAAVSHVLSVDSEDPSPALPSEGRVQHKWINVLDEPTSDLLTHMDDSFLFIQEAVEGGGAALVHCQAGRSRSATMVTAYLMRRHELSFSEAYGCLQRSKPDVQVNSGFQDQLQLYESMGWRVDPSNTEFRRYRLRLLAQQHSDLQVPSEVFAVDPADSASTEVSYRCRKCRRTLFRSSSLLSHDVGGGASSFHHKKPSNFTGNASCTSYFIEPVQWMESALIGQLDGPLHCPRCSCKLGSFCWAGGQCSCGRWVSPSFQLHHNRLDQIRPISFQNTH</sequence>
<evidence type="ECO:0000259" key="17">
    <source>
        <dbReference type="PROSITE" id="PS50056"/>
    </source>
</evidence>
<dbReference type="Gene3D" id="3.90.190.10">
    <property type="entry name" value="Protein tyrosine phosphatase superfamily"/>
    <property type="match status" value="1"/>
</dbReference>
<evidence type="ECO:0000256" key="1">
    <source>
        <dbReference type="ARBA" id="ARBA00004123"/>
    </source>
</evidence>
<evidence type="ECO:0000256" key="3">
    <source>
        <dbReference type="ARBA" id="ARBA00008601"/>
    </source>
</evidence>
<reference evidence="18" key="1">
    <citation type="journal article" date="2023" name="Front. Mar. Sci.">
        <title>A new Merluccius polli reference genome to investigate the effects of global change in West African waters.</title>
        <authorList>
            <person name="Mateo J.L."/>
            <person name="Blanco-Fernandez C."/>
            <person name="Garcia-Vazquez E."/>
            <person name="Machado-Schiaffino G."/>
        </authorList>
    </citation>
    <scope>NUCLEOTIDE SEQUENCE</scope>
    <source>
        <strain evidence="18">C29</strain>
        <tissue evidence="18">Fin</tissue>
    </source>
</reference>
<dbReference type="InterPro" id="IPR000387">
    <property type="entry name" value="Tyr_Pase_dom"/>
</dbReference>
<keyword evidence="7" id="KW-0378">Hydrolase</keyword>
<dbReference type="PANTHER" id="PTHR45848:SF4">
    <property type="entry name" value="DUAL SPECIFICITY PROTEIN PHOSPHATASE 12"/>
    <property type="match status" value="1"/>
</dbReference>
<dbReference type="InterPro" id="IPR020422">
    <property type="entry name" value="TYR_PHOSPHATASE_DUAL_dom"/>
</dbReference>
<comment type="catalytic activity">
    <reaction evidence="11">
        <text>O-phospho-L-threonyl-[protein] + H2O = L-threonyl-[protein] + phosphate</text>
        <dbReference type="Rhea" id="RHEA:47004"/>
        <dbReference type="Rhea" id="RHEA-COMP:11060"/>
        <dbReference type="Rhea" id="RHEA-COMP:11605"/>
        <dbReference type="ChEBI" id="CHEBI:15377"/>
        <dbReference type="ChEBI" id="CHEBI:30013"/>
        <dbReference type="ChEBI" id="CHEBI:43474"/>
        <dbReference type="ChEBI" id="CHEBI:61977"/>
        <dbReference type="EC" id="3.1.3.16"/>
    </reaction>
</comment>
<keyword evidence="19" id="KW-1185">Reference proteome</keyword>
<dbReference type="PIRSF" id="PIRSF000941">
    <property type="entry name" value="DUSP12"/>
    <property type="match status" value="1"/>
</dbReference>
<protein>
    <recommendedName>
        <fullName evidence="14">Dual specificity protein phosphatase 12</fullName>
        <ecNumber evidence="5">3.1.3.16</ecNumber>
        <ecNumber evidence="4">3.1.3.48</ecNumber>
    </recommendedName>
</protein>
<dbReference type="InterPro" id="IPR000340">
    <property type="entry name" value="Dual-sp_phosphatase_cat-dom"/>
</dbReference>
<dbReference type="FunFam" id="3.90.190.10:FF:000056">
    <property type="entry name" value="Dual specificity phosphatase 12"/>
    <property type="match status" value="1"/>
</dbReference>
<evidence type="ECO:0000256" key="10">
    <source>
        <dbReference type="ARBA" id="ARBA00047761"/>
    </source>
</evidence>
<evidence type="ECO:0000256" key="9">
    <source>
        <dbReference type="ARBA" id="ARBA00023242"/>
    </source>
</evidence>
<keyword evidence="6" id="KW-0963">Cytoplasm</keyword>